<dbReference type="EMBL" id="CM010719">
    <property type="protein sequence ID" value="RZC61171.1"/>
    <property type="molecule type" value="Genomic_DNA"/>
</dbReference>
<evidence type="ECO:0000313" key="2">
    <source>
        <dbReference type="Proteomes" id="UP000316621"/>
    </source>
</evidence>
<proteinExistence type="predicted"/>
<keyword evidence="2" id="KW-1185">Reference proteome</keyword>
<protein>
    <submittedName>
        <fullName evidence="1">Uncharacterized protein</fullName>
    </submittedName>
</protein>
<reference evidence="1 2" key="1">
    <citation type="journal article" date="2018" name="Science">
        <title>The opium poppy genome and morphinan production.</title>
        <authorList>
            <person name="Guo L."/>
            <person name="Winzer T."/>
            <person name="Yang X."/>
            <person name="Li Y."/>
            <person name="Ning Z."/>
            <person name="He Z."/>
            <person name="Teodor R."/>
            <person name="Lu Y."/>
            <person name="Bowser T.A."/>
            <person name="Graham I.A."/>
            <person name="Ye K."/>
        </authorList>
    </citation>
    <scope>NUCLEOTIDE SEQUENCE [LARGE SCALE GENOMIC DNA]</scope>
    <source>
        <strain evidence="2">cv. HN1</strain>
        <tissue evidence="1">Leaves</tissue>
    </source>
</reference>
<accession>A0A4Y7JMH2</accession>
<dbReference type="AlphaFoldDB" id="A0A4Y7JMH2"/>
<sequence>MEHAGSIFEDYFVNHGDVLHDCEFRFSLVPKEDQSENLMNINQITGNLGLAGSGVVLKNAHDCFVFFLMQLKKIVTELRLLVEMRDNNEHRMVDIMYSRRLNIVRLNELKTYSDLYSHLPMPLSFTHVFM</sequence>
<evidence type="ECO:0000313" key="1">
    <source>
        <dbReference type="EMBL" id="RZC61171.1"/>
    </source>
</evidence>
<gene>
    <name evidence="1" type="ORF">C5167_022935</name>
</gene>
<name>A0A4Y7JMH2_PAPSO</name>
<organism evidence="1 2">
    <name type="scientific">Papaver somniferum</name>
    <name type="common">Opium poppy</name>
    <dbReference type="NCBI Taxonomy" id="3469"/>
    <lineage>
        <taxon>Eukaryota</taxon>
        <taxon>Viridiplantae</taxon>
        <taxon>Streptophyta</taxon>
        <taxon>Embryophyta</taxon>
        <taxon>Tracheophyta</taxon>
        <taxon>Spermatophyta</taxon>
        <taxon>Magnoliopsida</taxon>
        <taxon>Ranunculales</taxon>
        <taxon>Papaveraceae</taxon>
        <taxon>Papaveroideae</taxon>
        <taxon>Papaver</taxon>
    </lineage>
</organism>
<dbReference type="Gramene" id="RZC61171">
    <property type="protein sequence ID" value="RZC61171"/>
    <property type="gene ID" value="C5167_022935"/>
</dbReference>
<dbReference type="Proteomes" id="UP000316621">
    <property type="component" value="Chromosome 5"/>
</dbReference>